<protein>
    <submittedName>
        <fullName evidence="1">Uncharacterized protein</fullName>
    </submittedName>
</protein>
<reference evidence="1 2" key="2">
    <citation type="journal article" date="2022" name="Mol. Ecol. Resour.">
        <title>The genomes of chicory, endive, great burdock and yacon provide insights into Asteraceae paleo-polyploidization history and plant inulin production.</title>
        <authorList>
            <person name="Fan W."/>
            <person name="Wang S."/>
            <person name="Wang H."/>
            <person name="Wang A."/>
            <person name="Jiang F."/>
            <person name="Liu H."/>
            <person name="Zhao H."/>
            <person name="Xu D."/>
            <person name="Zhang Y."/>
        </authorList>
    </citation>
    <scope>NUCLEOTIDE SEQUENCE [LARGE SCALE GENOMIC DNA]</scope>
    <source>
        <strain evidence="2">cv. Yunnan</strain>
        <tissue evidence="1">Leaves</tissue>
    </source>
</reference>
<keyword evidence="2" id="KW-1185">Reference proteome</keyword>
<gene>
    <name evidence="1" type="ORF">L1987_09589</name>
</gene>
<sequence length="139" mass="15550">MGYLSWVLRSAGIHRELLAVLPAVIFGLCVFRGLMACVIWAFRGIAGSQRKGNRPEMGLCSSGLEYSLAVLLGFTRLEVESFPSPTGMLQKHLRATLWVFSRGFECVLVGSFDQRINPVEPLEPIRIRGVQWWDRKGIG</sequence>
<evidence type="ECO:0000313" key="1">
    <source>
        <dbReference type="EMBL" id="KAI3822008.1"/>
    </source>
</evidence>
<evidence type="ECO:0000313" key="2">
    <source>
        <dbReference type="Proteomes" id="UP001056120"/>
    </source>
</evidence>
<proteinExistence type="predicted"/>
<name>A0ACB9JNC2_9ASTR</name>
<comment type="caution">
    <text evidence="1">The sequence shown here is derived from an EMBL/GenBank/DDBJ whole genome shotgun (WGS) entry which is preliminary data.</text>
</comment>
<reference evidence="2" key="1">
    <citation type="journal article" date="2022" name="Mol. Ecol. Resour.">
        <title>The genomes of chicory, endive, great burdock and yacon provide insights into Asteraceae palaeo-polyploidization history and plant inulin production.</title>
        <authorList>
            <person name="Fan W."/>
            <person name="Wang S."/>
            <person name="Wang H."/>
            <person name="Wang A."/>
            <person name="Jiang F."/>
            <person name="Liu H."/>
            <person name="Zhao H."/>
            <person name="Xu D."/>
            <person name="Zhang Y."/>
        </authorList>
    </citation>
    <scope>NUCLEOTIDE SEQUENCE [LARGE SCALE GENOMIC DNA]</scope>
    <source>
        <strain evidence="2">cv. Yunnan</strain>
    </source>
</reference>
<organism evidence="1 2">
    <name type="scientific">Smallanthus sonchifolius</name>
    <dbReference type="NCBI Taxonomy" id="185202"/>
    <lineage>
        <taxon>Eukaryota</taxon>
        <taxon>Viridiplantae</taxon>
        <taxon>Streptophyta</taxon>
        <taxon>Embryophyta</taxon>
        <taxon>Tracheophyta</taxon>
        <taxon>Spermatophyta</taxon>
        <taxon>Magnoliopsida</taxon>
        <taxon>eudicotyledons</taxon>
        <taxon>Gunneridae</taxon>
        <taxon>Pentapetalae</taxon>
        <taxon>asterids</taxon>
        <taxon>campanulids</taxon>
        <taxon>Asterales</taxon>
        <taxon>Asteraceae</taxon>
        <taxon>Asteroideae</taxon>
        <taxon>Heliantheae alliance</taxon>
        <taxon>Millerieae</taxon>
        <taxon>Smallanthus</taxon>
    </lineage>
</organism>
<accession>A0ACB9JNC2</accession>
<dbReference type="EMBL" id="CM042020">
    <property type="protein sequence ID" value="KAI3822008.1"/>
    <property type="molecule type" value="Genomic_DNA"/>
</dbReference>
<dbReference type="Proteomes" id="UP001056120">
    <property type="component" value="Linkage Group LG03"/>
</dbReference>